<dbReference type="Gene3D" id="1.25.40.120">
    <property type="entry name" value="Protein prenylyltransferase"/>
    <property type="match status" value="1"/>
</dbReference>
<evidence type="ECO:0008006" key="3">
    <source>
        <dbReference type="Google" id="ProtNLM"/>
    </source>
</evidence>
<evidence type="ECO:0000313" key="2">
    <source>
        <dbReference type="Proteomes" id="UP000054560"/>
    </source>
</evidence>
<reference evidence="1 2" key="1">
    <citation type="submission" date="2011-02" db="EMBL/GenBank/DDBJ databases">
        <title>The Genome Sequence of Sphaeroforma arctica JP610.</title>
        <authorList>
            <consortium name="The Broad Institute Genome Sequencing Platform"/>
            <person name="Russ C."/>
            <person name="Cuomo C."/>
            <person name="Young S.K."/>
            <person name="Zeng Q."/>
            <person name="Gargeya S."/>
            <person name="Alvarado L."/>
            <person name="Berlin A."/>
            <person name="Chapman S.B."/>
            <person name="Chen Z."/>
            <person name="Freedman E."/>
            <person name="Gellesch M."/>
            <person name="Goldberg J."/>
            <person name="Griggs A."/>
            <person name="Gujja S."/>
            <person name="Heilman E."/>
            <person name="Heiman D."/>
            <person name="Howarth C."/>
            <person name="Mehta T."/>
            <person name="Neiman D."/>
            <person name="Pearson M."/>
            <person name="Roberts A."/>
            <person name="Saif S."/>
            <person name="Shea T."/>
            <person name="Shenoy N."/>
            <person name="Sisk P."/>
            <person name="Stolte C."/>
            <person name="Sykes S."/>
            <person name="White J."/>
            <person name="Yandava C."/>
            <person name="Burger G."/>
            <person name="Gray M.W."/>
            <person name="Holland P.W.H."/>
            <person name="King N."/>
            <person name="Lang F.B.F."/>
            <person name="Roger A.J."/>
            <person name="Ruiz-Trillo I."/>
            <person name="Haas B."/>
            <person name="Nusbaum C."/>
            <person name="Birren B."/>
        </authorList>
    </citation>
    <scope>NUCLEOTIDE SEQUENCE [LARGE SCALE GENOMIC DNA]</scope>
    <source>
        <strain evidence="1 2">JP610</strain>
    </source>
</reference>
<dbReference type="OrthoDB" id="1658at2759"/>
<dbReference type="SUPFAM" id="SSF48439">
    <property type="entry name" value="Protein prenylyltransferase"/>
    <property type="match status" value="1"/>
</dbReference>
<dbReference type="RefSeq" id="XP_014145327.1">
    <property type="nucleotide sequence ID" value="XM_014289852.1"/>
</dbReference>
<dbReference type="Pfam" id="PF01239">
    <property type="entry name" value="PPTA"/>
    <property type="match status" value="1"/>
</dbReference>
<dbReference type="InterPro" id="IPR002088">
    <property type="entry name" value="Prenyl_trans_a"/>
</dbReference>
<proteinExistence type="predicted"/>
<evidence type="ECO:0000313" key="1">
    <source>
        <dbReference type="EMBL" id="KNC71425.1"/>
    </source>
</evidence>
<feature type="non-terminal residue" evidence="1">
    <location>
        <position position="52"/>
    </location>
</feature>
<organism evidence="1 2">
    <name type="scientific">Sphaeroforma arctica JP610</name>
    <dbReference type="NCBI Taxonomy" id="667725"/>
    <lineage>
        <taxon>Eukaryota</taxon>
        <taxon>Ichthyosporea</taxon>
        <taxon>Ichthyophonida</taxon>
        <taxon>Sphaeroforma</taxon>
    </lineage>
</organism>
<dbReference type="GO" id="GO:0008318">
    <property type="term" value="F:protein prenyltransferase activity"/>
    <property type="evidence" value="ECO:0007669"/>
    <property type="project" value="InterPro"/>
</dbReference>
<dbReference type="Proteomes" id="UP000054560">
    <property type="component" value="Unassembled WGS sequence"/>
</dbReference>
<dbReference type="GeneID" id="25916539"/>
<dbReference type="EMBL" id="KQ248836">
    <property type="protein sequence ID" value="KNC71425.1"/>
    <property type="molecule type" value="Genomic_DNA"/>
</dbReference>
<dbReference type="PROSITE" id="PS51147">
    <property type="entry name" value="PFTA"/>
    <property type="match status" value="1"/>
</dbReference>
<gene>
    <name evidence="1" type="ORF">SARC_16035</name>
</gene>
<protein>
    <recommendedName>
        <fullName evidence="3">Geranylgeranyl transferase type II subunit alpha</fullName>
    </recommendedName>
</protein>
<accession>A0A0L0F3X1</accession>
<sequence>MDIIARENRKHETAFSAKKIEDNFSNYSSWHYRSKLLPQLYKDGVKADILLN</sequence>
<name>A0A0L0F3X1_9EUKA</name>
<keyword evidence="2" id="KW-1185">Reference proteome</keyword>
<dbReference type="AlphaFoldDB" id="A0A0L0F3X1"/>